<evidence type="ECO:0000256" key="8">
    <source>
        <dbReference type="ARBA" id="ARBA00054022"/>
    </source>
</evidence>
<evidence type="ECO:0000259" key="13">
    <source>
        <dbReference type="PROSITE" id="PS50198"/>
    </source>
</evidence>
<dbReference type="InterPro" id="IPR051370">
    <property type="entry name" value="PPIase_Pin1"/>
</dbReference>
<dbReference type="GO" id="GO:0080090">
    <property type="term" value="P:regulation of primary metabolic process"/>
    <property type="evidence" value="ECO:0007669"/>
    <property type="project" value="UniProtKB-ARBA"/>
</dbReference>
<dbReference type="GeneID" id="7200878"/>
<comment type="catalytic activity">
    <reaction evidence="1 11">
        <text>[protein]-peptidylproline (omega=180) = [protein]-peptidylproline (omega=0)</text>
        <dbReference type="Rhea" id="RHEA:16237"/>
        <dbReference type="Rhea" id="RHEA-COMP:10747"/>
        <dbReference type="Rhea" id="RHEA-COMP:10748"/>
        <dbReference type="ChEBI" id="CHEBI:83833"/>
        <dbReference type="ChEBI" id="CHEBI:83834"/>
        <dbReference type="EC" id="5.2.1.8"/>
    </reaction>
</comment>
<proteinExistence type="predicted"/>
<dbReference type="GO" id="GO:0060255">
    <property type="term" value="P:regulation of macromolecule metabolic process"/>
    <property type="evidence" value="ECO:0007669"/>
    <property type="project" value="UniProtKB-ARBA"/>
</dbReference>
<evidence type="ECO:0000256" key="5">
    <source>
        <dbReference type="ARBA" id="ARBA00023110"/>
    </source>
</evidence>
<evidence type="ECO:0000256" key="6">
    <source>
        <dbReference type="ARBA" id="ARBA00023200"/>
    </source>
</evidence>
<reference evidence="15" key="2">
    <citation type="submission" date="2008-08" db="EMBL/GenBank/DDBJ databases">
        <authorList>
            <consortium name="Diatom Consortium"/>
            <person name="Grigoriev I."/>
            <person name="Grimwood J."/>
            <person name="Kuo A."/>
            <person name="Otillar R.P."/>
            <person name="Salamov A."/>
            <person name="Detter J.C."/>
            <person name="Lindquist E."/>
            <person name="Shapiro H."/>
            <person name="Lucas S."/>
            <person name="Glavina del Rio T."/>
            <person name="Pitluck S."/>
            <person name="Rokhsar D."/>
            <person name="Bowler C."/>
        </authorList>
    </citation>
    <scope>GENOME REANNOTATION</scope>
    <source>
        <strain evidence="15">CCAP 1055/1</strain>
    </source>
</reference>
<sequence>MKEAKSQPGSYYYYNLETGECTWEEPFRTNSNTVSSDTTASMDKPTHVRALHILRKHKDSKRPSSWRVPKITISREQAREELQGLLEILQEEAHDMGSLKATFEELAKEESDCSSAKRGGDLGVFGRGKMRPEFEHAAFALDVGQLSGLIDTSSGVHIILRTE</sequence>
<dbReference type="InterPro" id="IPR046357">
    <property type="entry name" value="PPIase_dom_sf"/>
</dbReference>
<dbReference type="InterPro" id="IPR001202">
    <property type="entry name" value="WW_dom"/>
</dbReference>
<comment type="function">
    <text evidence="8">Peptidyl-prolyl cis/trans isomerase (PPIase) that acts as a key virulence factor by promoting host leukocyte transformation. Binds to and isomerizes specific phosphorylated Ser/Thr-Pro (pSer/Thr-Pro) motifs in a subset of proteins, resulting in conformational changes in the proteins. Promotes host leukocyte transformation by binding to phosphorylated host FBXW7, disrupting dimerization and promoting FBXW7 autoubiquitination and subsequent degradation. Degradation of host FBXW7, leads to stabilization of JUN, which promotes cell transformation.</text>
</comment>
<evidence type="ECO:0000256" key="11">
    <source>
        <dbReference type="RuleBase" id="RU363014"/>
    </source>
</evidence>
<evidence type="ECO:0000313" key="14">
    <source>
        <dbReference type="EMBL" id="EEC48353.1"/>
    </source>
</evidence>
<dbReference type="eggNOG" id="KOG3259">
    <property type="taxonomic scope" value="Eukaryota"/>
</dbReference>
<dbReference type="EMBL" id="CM000611">
    <property type="protein sequence ID" value="EEC48353.1"/>
    <property type="molecule type" value="Genomic_DNA"/>
</dbReference>
<dbReference type="STRING" id="556484.B7FZK3"/>
<dbReference type="Gene3D" id="2.20.70.10">
    <property type="match status" value="1"/>
</dbReference>
<dbReference type="SUPFAM" id="SSF54534">
    <property type="entry name" value="FKBP-like"/>
    <property type="match status" value="1"/>
</dbReference>
<dbReference type="PROSITE" id="PS50020">
    <property type="entry name" value="WW_DOMAIN_2"/>
    <property type="match status" value="1"/>
</dbReference>
<comment type="subunit">
    <text evidence="9">Interacts with host FBXW7; leading to FBXW7 autoubiquitination and subsequent degradation.</text>
</comment>
<gene>
    <name evidence="14" type="ORF">PHATRDRAFT_27286</name>
</gene>
<dbReference type="KEGG" id="pti:PHATRDRAFT_27286"/>
<dbReference type="EC" id="5.2.1.8" evidence="11"/>
<evidence type="ECO:0000256" key="3">
    <source>
        <dbReference type="ARBA" id="ARBA00004192"/>
    </source>
</evidence>
<protein>
    <recommendedName>
        <fullName evidence="11">Peptidyl-prolyl cis-trans isomerase</fullName>
        <ecNumber evidence="11">5.2.1.8</ecNumber>
    </recommendedName>
</protein>
<evidence type="ECO:0000259" key="12">
    <source>
        <dbReference type="PROSITE" id="PS50020"/>
    </source>
</evidence>
<evidence type="ECO:0000256" key="7">
    <source>
        <dbReference type="ARBA" id="ARBA00023235"/>
    </source>
</evidence>
<dbReference type="PROSITE" id="PS01096">
    <property type="entry name" value="PPIC_PPIASE_1"/>
    <property type="match status" value="1"/>
</dbReference>
<dbReference type="InParanoid" id="B7FZK3"/>
<organism evidence="14 15">
    <name type="scientific">Phaeodactylum tricornutum (strain CCAP 1055/1)</name>
    <dbReference type="NCBI Taxonomy" id="556484"/>
    <lineage>
        <taxon>Eukaryota</taxon>
        <taxon>Sar</taxon>
        <taxon>Stramenopiles</taxon>
        <taxon>Ochrophyta</taxon>
        <taxon>Bacillariophyta</taxon>
        <taxon>Bacillariophyceae</taxon>
        <taxon>Bacillariophycidae</taxon>
        <taxon>Naviculales</taxon>
        <taxon>Phaeodactylaceae</taxon>
        <taxon>Phaeodactylum</taxon>
    </lineage>
</organism>
<reference evidence="14 15" key="1">
    <citation type="journal article" date="2008" name="Nature">
        <title>The Phaeodactylum genome reveals the evolutionary history of diatom genomes.</title>
        <authorList>
            <person name="Bowler C."/>
            <person name="Allen A.E."/>
            <person name="Badger J.H."/>
            <person name="Grimwood J."/>
            <person name="Jabbari K."/>
            <person name="Kuo A."/>
            <person name="Maheswari U."/>
            <person name="Martens C."/>
            <person name="Maumus F."/>
            <person name="Otillar R.P."/>
            <person name="Rayko E."/>
            <person name="Salamov A."/>
            <person name="Vandepoele K."/>
            <person name="Beszteri B."/>
            <person name="Gruber A."/>
            <person name="Heijde M."/>
            <person name="Katinka M."/>
            <person name="Mock T."/>
            <person name="Valentin K."/>
            <person name="Verret F."/>
            <person name="Berges J.A."/>
            <person name="Brownlee C."/>
            <person name="Cadoret J.P."/>
            <person name="Chiovitti A."/>
            <person name="Choi C.J."/>
            <person name="Coesel S."/>
            <person name="De Martino A."/>
            <person name="Detter J.C."/>
            <person name="Durkin C."/>
            <person name="Falciatore A."/>
            <person name="Fournet J."/>
            <person name="Haruta M."/>
            <person name="Huysman M.J."/>
            <person name="Jenkins B.D."/>
            <person name="Jiroutova K."/>
            <person name="Jorgensen R.E."/>
            <person name="Joubert Y."/>
            <person name="Kaplan A."/>
            <person name="Kroger N."/>
            <person name="Kroth P.G."/>
            <person name="La Roche J."/>
            <person name="Lindquist E."/>
            <person name="Lommer M."/>
            <person name="Martin-Jezequel V."/>
            <person name="Lopez P.J."/>
            <person name="Lucas S."/>
            <person name="Mangogna M."/>
            <person name="McGinnis K."/>
            <person name="Medlin L.K."/>
            <person name="Montsant A."/>
            <person name="Oudot-Le Secq M.P."/>
            <person name="Napoli C."/>
            <person name="Obornik M."/>
            <person name="Parker M.S."/>
            <person name="Petit J.L."/>
            <person name="Porcel B.M."/>
            <person name="Poulsen N."/>
            <person name="Robison M."/>
            <person name="Rychlewski L."/>
            <person name="Rynearson T.A."/>
            <person name="Schmutz J."/>
            <person name="Shapiro H."/>
            <person name="Siaut M."/>
            <person name="Stanley M."/>
            <person name="Sussman M.R."/>
            <person name="Taylor A.R."/>
            <person name="Vardi A."/>
            <person name="von Dassow P."/>
            <person name="Vyverman W."/>
            <person name="Willis A."/>
            <person name="Wyrwicz L.S."/>
            <person name="Rokhsar D.S."/>
            <person name="Weissenbach J."/>
            <person name="Armbrust E.V."/>
            <person name="Green B.R."/>
            <person name="Van de Peer Y."/>
            <person name="Grigoriev I.V."/>
        </authorList>
    </citation>
    <scope>NUCLEOTIDE SEQUENCE [LARGE SCALE GENOMIC DNA]</scope>
    <source>
        <strain evidence="14 15">CCAP 1055/1</strain>
    </source>
</reference>
<feature type="domain" description="PpiC" evidence="13">
    <location>
        <begin position="45"/>
        <end position="163"/>
    </location>
</feature>
<dbReference type="PROSITE" id="PS50198">
    <property type="entry name" value="PPIC_PPIASE_2"/>
    <property type="match status" value="1"/>
</dbReference>
<dbReference type="GO" id="GO:0005829">
    <property type="term" value="C:cytosol"/>
    <property type="evidence" value="ECO:0007669"/>
    <property type="project" value="TreeGrafter"/>
</dbReference>
<dbReference type="SUPFAM" id="SSF51045">
    <property type="entry name" value="WW domain"/>
    <property type="match status" value="1"/>
</dbReference>
<dbReference type="InterPro" id="IPR000297">
    <property type="entry name" value="PPIase_PpiC"/>
</dbReference>
<dbReference type="RefSeq" id="XP_002180162.1">
    <property type="nucleotide sequence ID" value="XM_002180126.1"/>
</dbReference>
<dbReference type="InterPro" id="IPR023058">
    <property type="entry name" value="PPIase_PpiC_CS"/>
</dbReference>
<dbReference type="GO" id="GO:0003755">
    <property type="term" value="F:peptidyl-prolyl cis-trans isomerase activity"/>
    <property type="evidence" value="ECO:0007669"/>
    <property type="project" value="UniProtKB-UniRule"/>
</dbReference>
<dbReference type="PANTHER" id="PTHR10657:SF4">
    <property type="entry name" value="PEPTIDYL-PROLYL CIS-TRANS ISOMERASE-RELATED"/>
    <property type="match status" value="1"/>
</dbReference>
<dbReference type="GO" id="GO:0042025">
    <property type="term" value="C:host cell nucleus"/>
    <property type="evidence" value="ECO:0007669"/>
    <property type="project" value="UniProtKB-SubCell"/>
</dbReference>
<evidence type="ECO:0000256" key="2">
    <source>
        <dbReference type="ARBA" id="ARBA00004147"/>
    </source>
</evidence>
<accession>B7FZK3</accession>
<dbReference type="AlphaFoldDB" id="B7FZK3"/>
<dbReference type="GO" id="GO:0030430">
    <property type="term" value="C:host cell cytoplasm"/>
    <property type="evidence" value="ECO:0007669"/>
    <property type="project" value="UniProtKB-SubCell"/>
</dbReference>
<dbReference type="FunFam" id="3.10.50.40:FF:000010">
    <property type="entry name" value="Peptidyl-prolyl cis-trans isomerase Pin1"/>
    <property type="match status" value="1"/>
</dbReference>
<keyword evidence="15" id="KW-1185">Reference proteome</keyword>
<dbReference type="GO" id="GO:0005634">
    <property type="term" value="C:nucleus"/>
    <property type="evidence" value="ECO:0007669"/>
    <property type="project" value="TreeGrafter"/>
</dbReference>
<keyword evidence="6" id="KW-1035">Host cytoplasm</keyword>
<evidence type="ECO:0000256" key="9">
    <source>
        <dbReference type="ARBA" id="ARBA00066165"/>
    </source>
</evidence>
<evidence type="ECO:0000313" key="15">
    <source>
        <dbReference type="Proteomes" id="UP000000759"/>
    </source>
</evidence>
<feature type="domain" description="WW" evidence="12">
    <location>
        <begin position="1"/>
        <end position="28"/>
    </location>
</feature>
<dbReference type="Proteomes" id="UP000000759">
    <property type="component" value="Chromosome 8"/>
</dbReference>
<evidence type="ECO:0000256" key="10">
    <source>
        <dbReference type="PROSITE-ProRule" id="PRU00278"/>
    </source>
</evidence>
<name>B7FZK3_PHATC</name>
<dbReference type="Gene3D" id="3.10.50.40">
    <property type="match status" value="1"/>
</dbReference>
<keyword evidence="5 10" id="KW-0697">Rotamase</keyword>
<dbReference type="OrthoDB" id="2530521at2759"/>
<evidence type="ECO:0000256" key="1">
    <source>
        <dbReference type="ARBA" id="ARBA00000971"/>
    </source>
</evidence>
<dbReference type="Pfam" id="PF00639">
    <property type="entry name" value="Rotamase"/>
    <property type="match status" value="1"/>
</dbReference>
<keyword evidence="4" id="KW-1048">Host nucleus</keyword>
<comment type="subcellular location">
    <subcellularLocation>
        <location evidence="3">Host cytoplasm</location>
    </subcellularLocation>
    <subcellularLocation>
        <location evidence="2">Host nucleus</location>
    </subcellularLocation>
</comment>
<dbReference type="InterPro" id="IPR036020">
    <property type="entry name" value="WW_dom_sf"/>
</dbReference>
<dbReference type="PaxDb" id="2850-Phatr27286"/>
<dbReference type="CDD" id="cd00201">
    <property type="entry name" value="WW"/>
    <property type="match status" value="1"/>
</dbReference>
<dbReference type="PANTHER" id="PTHR10657">
    <property type="entry name" value="PEPTIDYL-PROLYL CIS-TRANS ISOMERASE"/>
    <property type="match status" value="1"/>
</dbReference>
<keyword evidence="7 10" id="KW-0413">Isomerase</keyword>
<evidence type="ECO:0000256" key="4">
    <source>
        <dbReference type="ARBA" id="ARBA00022562"/>
    </source>
</evidence>